<protein>
    <submittedName>
        <fullName evidence="2">Permease</fullName>
    </submittedName>
</protein>
<feature type="transmembrane region" description="Helical" evidence="1">
    <location>
        <begin position="294"/>
        <end position="313"/>
    </location>
</feature>
<evidence type="ECO:0000256" key="1">
    <source>
        <dbReference type="SAM" id="Phobius"/>
    </source>
</evidence>
<evidence type="ECO:0000313" key="3">
    <source>
        <dbReference type="Proteomes" id="UP001500227"/>
    </source>
</evidence>
<feature type="transmembrane region" description="Helical" evidence="1">
    <location>
        <begin position="80"/>
        <end position="102"/>
    </location>
</feature>
<dbReference type="Proteomes" id="UP001500227">
    <property type="component" value="Unassembled WGS sequence"/>
</dbReference>
<feature type="transmembrane region" description="Helical" evidence="1">
    <location>
        <begin position="46"/>
        <end position="68"/>
    </location>
</feature>
<keyword evidence="3" id="KW-1185">Reference proteome</keyword>
<feature type="transmembrane region" description="Helical" evidence="1">
    <location>
        <begin position="20"/>
        <end position="40"/>
    </location>
</feature>
<feature type="transmembrane region" description="Helical" evidence="1">
    <location>
        <begin position="472"/>
        <end position="493"/>
    </location>
</feature>
<organism evidence="2 3">
    <name type="scientific">Paenalcaligenes hermetiae</name>
    <dbReference type="NCBI Taxonomy" id="1157987"/>
    <lineage>
        <taxon>Bacteria</taxon>
        <taxon>Pseudomonadati</taxon>
        <taxon>Pseudomonadota</taxon>
        <taxon>Betaproteobacteria</taxon>
        <taxon>Burkholderiales</taxon>
        <taxon>Alcaligenaceae</taxon>
        <taxon>Paenalcaligenes</taxon>
    </lineage>
</organism>
<reference evidence="3" key="1">
    <citation type="journal article" date="2019" name="Int. J. Syst. Evol. Microbiol.">
        <title>The Global Catalogue of Microorganisms (GCM) 10K type strain sequencing project: providing services to taxonomists for standard genome sequencing and annotation.</title>
        <authorList>
            <consortium name="The Broad Institute Genomics Platform"/>
            <consortium name="The Broad Institute Genome Sequencing Center for Infectious Disease"/>
            <person name="Wu L."/>
            <person name="Ma J."/>
        </authorList>
    </citation>
    <scope>NUCLEOTIDE SEQUENCE [LARGE SCALE GENOMIC DNA]</scope>
    <source>
        <strain evidence="3">JCM 18423</strain>
    </source>
</reference>
<accession>A0ABP9M4P9</accession>
<feature type="transmembrane region" description="Helical" evidence="1">
    <location>
        <begin position="114"/>
        <end position="135"/>
    </location>
</feature>
<comment type="caution">
    <text evidence="2">The sequence shown here is derived from an EMBL/GenBank/DDBJ whole genome shotgun (WGS) entry which is preliminary data.</text>
</comment>
<proteinExistence type="predicted"/>
<feature type="transmembrane region" description="Helical" evidence="1">
    <location>
        <begin position="147"/>
        <end position="167"/>
    </location>
</feature>
<keyword evidence="1" id="KW-0812">Transmembrane</keyword>
<sequence>MRQGSFHYPWFKREDTDAFFALFQNNIANFIVIALAMLGMGFSQDIVFGKVLPGAAIAVMTGNFYYAYMAKRLATREQRADVTALSYGISTPVMFVFLFGVLLPAKNITGDADLAWKIAAGACFLSGLIEVLVSFTGRWMQRNLPRAAMLGAVAGVAITFIGGEMLFKTFEMPILGLVVLGIIIVGIIGRVVMPFRLSPTFFAILIGTILAYTLRQSDPQNIQNGLSHLGFYPPLLTTAAFDGMGLLFTTMVGVLTVVLPITLYNAIETMNNVEAMKVLGDEYDVRECQAVDGVGTMLGALFGGLFPTTVYIASASSKWMGAGRGYSIANGVVYILATTCGLIAAMAAIIPVAVVSPILVFVGISMVATAYQANAKRYYPAVAIAMLPYFGNYLMTRFGNKAGEVVEGISSGIIPLGQGAMFTAMMFGAMTVCVIDHNFRRAAVFSFITAFLAFIGLIHAPSLGWNAAPEFSLGYVILGLFFLYFTLVKPTILPAPPALFSLRSDDDQPQSRPR</sequence>
<dbReference type="RefSeq" id="WP_300648453.1">
    <property type="nucleotide sequence ID" value="NZ_BAABKD010000009.1"/>
</dbReference>
<dbReference type="PANTHER" id="PTHR31610">
    <property type="entry name" value="SLR0360 PROTEIN"/>
    <property type="match status" value="1"/>
</dbReference>
<name>A0ABP9M4P9_9BURK</name>
<feature type="transmembrane region" description="Helical" evidence="1">
    <location>
        <begin position="378"/>
        <end position="396"/>
    </location>
</feature>
<feature type="transmembrane region" description="Helical" evidence="1">
    <location>
        <begin position="442"/>
        <end position="460"/>
    </location>
</feature>
<keyword evidence="1" id="KW-0472">Membrane</keyword>
<feature type="transmembrane region" description="Helical" evidence="1">
    <location>
        <begin position="173"/>
        <end position="192"/>
    </location>
</feature>
<feature type="transmembrane region" description="Helical" evidence="1">
    <location>
        <begin position="244"/>
        <end position="267"/>
    </location>
</feature>
<keyword evidence="1" id="KW-1133">Transmembrane helix</keyword>
<feature type="transmembrane region" description="Helical" evidence="1">
    <location>
        <begin position="197"/>
        <end position="214"/>
    </location>
</feature>
<dbReference type="PANTHER" id="PTHR31610:SF0">
    <property type="entry name" value="SLC26A_SULP TRANSPORTER DOMAIN-CONTAINING PROTEIN"/>
    <property type="match status" value="1"/>
</dbReference>
<gene>
    <name evidence="2" type="ORF">GCM10023337_16510</name>
</gene>
<dbReference type="EMBL" id="BAABKD010000009">
    <property type="protein sequence ID" value="GAA5091109.1"/>
    <property type="molecule type" value="Genomic_DNA"/>
</dbReference>
<evidence type="ECO:0000313" key="2">
    <source>
        <dbReference type="EMBL" id="GAA5091109.1"/>
    </source>
</evidence>
<feature type="transmembrane region" description="Helical" evidence="1">
    <location>
        <begin position="333"/>
        <end position="366"/>
    </location>
</feature>
<feature type="transmembrane region" description="Helical" evidence="1">
    <location>
        <begin position="416"/>
        <end position="435"/>
    </location>
</feature>